<feature type="transmembrane region" description="Helical" evidence="7">
    <location>
        <begin position="328"/>
        <end position="350"/>
    </location>
</feature>
<feature type="transmembrane region" description="Helical" evidence="7">
    <location>
        <begin position="157"/>
        <end position="176"/>
    </location>
</feature>
<feature type="transmembrane region" description="Helical" evidence="7">
    <location>
        <begin position="45"/>
        <end position="69"/>
    </location>
</feature>
<sequence length="483" mass="54026">MEDTSKKTVAKGILWNAIQLIINTAFTLGIRLVLAKLLLPKEFGIVGMAVVFTGFVQILNDLGISAALVQKKEELLTDAHYYTAFWTGVSFSIVLYSIVCFALGPLVAMFYHEPVLTKLIPVISLGILASPVNLIHKTQLTKRMDFKRIAIIDNTSNIIAGCLSLGLAFLGAGVWALVFNSVANIVIAMPLYFATTRWKPKFIWDNKAFKEIFGFGIYATFTNIIGYLMNNVDYLLIGRLLGPGALGIYTFAFTLTDAFRGRLLQVVNNVMYPLYGKIQSDSSALKRYYLKVVNYNSIVINPIMLLLLVIGEPIVINLFGAKWSGSVYPLKILALSVMMHLLVNSNTALIRGMGRAALEMNLQIFKSLIYIPTLIVGIYYNGIIGAAWAVLLNKIFAVILAQYTFNRLLKIEFGTMEFLNAVKYSWVASFAAFIVGYYLFQNQHVNYILVGLLMMLIYCLTIYLMMKDLIISEFKELKVAKNK</sequence>
<keyword evidence="6 7" id="KW-0472">Membrane</keyword>
<dbReference type="Proteomes" id="UP001597010">
    <property type="component" value="Unassembled WGS sequence"/>
</dbReference>
<gene>
    <name evidence="8" type="ORF">ACFQZX_15110</name>
</gene>
<evidence type="ECO:0000313" key="8">
    <source>
        <dbReference type="EMBL" id="MFD0794949.1"/>
    </source>
</evidence>
<name>A0ABW3AVY5_9SPHI</name>
<dbReference type="Pfam" id="PF13440">
    <property type="entry name" value="Polysacc_synt_3"/>
    <property type="match status" value="1"/>
</dbReference>
<organism evidence="8 9">
    <name type="scientific">Mucilaginibacter litoreus</name>
    <dbReference type="NCBI Taxonomy" id="1048221"/>
    <lineage>
        <taxon>Bacteria</taxon>
        <taxon>Pseudomonadati</taxon>
        <taxon>Bacteroidota</taxon>
        <taxon>Sphingobacteriia</taxon>
        <taxon>Sphingobacteriales</taxon>
        <taxon>Sphingobacteriaceae</taxon>
        <taxon>Mucilaginibacter</taxon>
    </lineage>
</organism>
<proteinExistence type="inferred from homology"/>
<evidence type="ECO:0000256" key="6">
    <source>
        <dbReference type="ARBA" id="ARBA00023136"/>
    </source>
</evidence>
<keyword evidence="3" id="KW-1003">Cell membrane</keyword>
<feature type="transmembrane region" description="Helical" evidence="7">
    <location>
        <begin position="236"/>
        <end position="255"/>
    </location>
</feature>
<dbReference type="CDD" id="cd13127">
    <property type="entry name" value="MATE_tuaB_like"/>
    <property type="match status" value="1"/>
</dbReference>
<evidence type="ECO:0000313" key="9">
    <source>
        <dbReference type="Proteomes" id="UP001597010"/>
    </source>
</evidence>
<evidence type="ECO:0000256" key="1">
    <source>
        <dbReference type="ARBA" id="ARBA00004651"/>
    </source>
</evidence>
<feature type="transmembrane region" description="Helical" evidence="7">
    <location>
        <begin position="421"/>
        <end position="440"/>
    </location>
</feature>
<dbReference type="EMBL" id="JBHTHZ010000013">
    <property type="protein sequence ID" value="MFD0794949.1"/>
    <property type="molecule type" value="Genomic_DNA"/>
</dbReference>
<keyword evidence="4 7" id="KW-0812">Transmembrane</keyword>
<evidence type="ECO:0000256" key="3">
    <source>
        <dbReference type="ARBA" id="ARBA00022475"/>
    </source>
</evidence>
<dbReference type="PANTHER" id="PTHR30250:SF10">
    <property type="entry name" value="LIPOPOLYSACCHARIDE BIOSYNTHESIS PROTEIN WZXC"/>
    <property type="match status" value="1"/>
</dbReference>
<feature type="transmembrane region" description="Helical" evidence="7">
    <location>
        <begin position="12"/>
        <end position="33"/>
    </location>
</feature>
<feature type="transmembrane region" description="Helical" evidence="7">
    <location>
        <begin position="119"/>
        <end position="136"/>
    </location>
</feature>
<dbReference type="RefSeq" id="WP_377116851.1">
    <property type="nucleotide sequence ID" value="NZ_JBHTHZ010000013.1"/>
</dbReference>
<comment type="subcellular location">
    <subcellularLocation>
        <location evidence="1">Cell membrane</location>
        <topology evidence="1">Multi-pass membrane protein</topology>
    </subcellularLocation>
</comment>
<keyword evidence="5 7" id="KW-1133">Transmembrane helix</keyword>
<dbReference type="InterPro" id="IPR050833">
    <property type="entry name" value="Poly_Biosynth_Transport"/>
</dbReference>
<comment type="caution">
    <text evidence="8">The sequence shown here is derived from an EMBL/GenBank/DDBJ whole genome shotgun (WGS) entry which is preliminary data.</text>
</comment>
<feature type="transmembrane region" description="Helical" evidence="7">
    <location>
        <begin position="446"/>
        <end position="466"/>
    </location>
</feature>
<protein>
    <submittedName>
        <fullName evidence="8">Lipopolysaccharide biosynthesis protein</fullName>
    </submittedName>
</protein>
<evidence type="ECO:0000256" key="7">
    <source>
        <dbReference type="SAM" id="Phobius"/>
    </source>
</evidence>
<dbReference type="PANTHER" id="PTHR30250">
    <property type="entry name" value="PST FAMILY PREDICTED COLANIC ACID TRANSPORTER"/>
    <property type="match status" value="1"/>
</dbReference>
<evidence type="ECO:0000256" key="2">
    <source>
        <dbReference type="ARBA" id="ARBA00007430"/>
    </source>
</evidence>
<feature type="transmembrane region" description="Helical" evidence="7">
    <location>
        <begin position="212"/>
        <end position="230"/>
    </location>
</feature>
<evidence type="ECO:0000256" key="4">
    <source>
        <dbReference type="ARBA" id="ARBA00022692"/>
    </source>
</evidence>
<feature type="transmembrane region" description="Helical" evidence="7">
    <location>
        <begin position="362"/>
        <end position="380"/>
    </location>
</feature>
<reference evidence="9" key="1">
    <citation type="journal article" date="2019" name="Int. J. Syst. Evol. Microbiol.">
        <title>The Global Catalogue of Microorganisms (GCM) 10K type strain sequencing project: providing services to taxonomists for standard genome sequencing and annotation.</title>
        <authorList>
            <consortium name="The Broad Institute Genomics Platform"/>
            <consortium name="The Broad Institute Genome Sequencing Center for Infectious Disease"/>
            <person name="Wu L."/>
            <person name="Ma J."/>
        </authorList>
    </citation>
    <scope>NUCLEOTIDE SEQUENCE [LARGE SCALE GENOMIC DNA]</scope>
    <source>
        <strain evidence="9">CCUG 61484</strain>
    </source>
</reference>
<feature type="transmembrane region" description="Helical" evidence="7">
    <location>
        <begin position="295"/>
        <end position="316"/>
    </location>
</feature>
<evidence type="ECO:0000256" key="5">
    <source>
        <dbReference type="ARBA" id="ARBA00022989"/>
    </source>
</evidence>
<keyword evidence="9" id="KW-1185">Reference proteome</keyword>
<comment type="similarity">
    <text evidence="2">Belongs to the polysaccharide synthase family.</text>
</comment>
<accession>A0ABW3AVY5</accession>
<feature type="transmembrane region" description="Helical" evidence="7">
    <location>
        <begin position="81"/>
        <end position="107"/>
    </location>
</feature>